<protein>
    <submittedName>
        <fullName evidence="8">DNA-binding response regulator</fullName>
    </submittedName>
</protein>
<dbReference type="CDD" id="cd06170">
    <property type="entry name" value="LuxR_C_like"/>
    <property type="match status" value="1"/>
</dbReference>
<keyword evidence="9" id="KW-1185">Reference proteome</keyword>
<feature type="modified residue" description="4-aspartylphosphate" evidence="5">
    <location>
        <position position="57"/>
    </location>
</feature>
<keyword evidence="2" id="KW-0805">Transcription regulation</keyword>
<evidence type="ECO:0000256" key="3">
    <source>
        <dbReference type="ARBA" id="ARBA00023125"/>
    </source>
</evidence>
<evidence type="ECO:0000313" key="8">
    <source>
        <dbReference type="EMBL" id="GIG97063.1"/>
    </source>
</evidence>
<dbReference type="Pfam" id="PF00196">
    <property type="entry name" value="GerE"/>
    <property type="match status" value="1"/>
</dbReference>
<dbReference type="Gene3D" id="3.40.50.2300">
    <property type="match status" value="1"/>
</dbReference>
<dbReference type="PRINTS" id="PR00038">
    <property type="entry name" value="HTHLUXR"/>
</dbReference>
<dbReference type="SUPFAM" id="SSF46894">
    <property type="entry name" value="C-terminal effector domain of the bipartite response regulators"/>
    <property type="match status" value="1"/>
</dbReference>
<dbReference type="InterPro" id="IPR011006">
    <property type="entry name" value="CheY-like_superfamily"/>
</dbReference>
<dbReference type="PROSITE" id="PS50043">
    <property type="entry name" value="HTH_LUXR_2"/>
    <property type="match status" value="1"/>
</dbReference>
<dbReference type="SUPFAM" id="SSF52172">
    <property type="entry name" value="CheY-like"/>
    <property type="match status" value="1"/>
</dbReference>
<keyword evidence="1 5" id="KW-0597">Phosphoprotein</keyword>
<feature type="domain" description="HTH luxR-type" evidence="6">
    <location>
        <begin position="150"/>
        <end position="215"/>
    </location>
</feature>
<name>A0ABQ4EQX1_9ACTN</name>
<feature type="domain" description="Response regulatory" evidence="7">
    <location>
        <begin position="6"/>
        <end position="122"/>
    </location>
</feature>
<dbReference type="InterPro" id="IPR058245">
    <property type="entry name" value="NreC/VraR/RcsB-like_REC"/>
</dbReference>
<dbReference type="CDD" id="cd17535">
    <property type="entry name" value="REC_NarL-like"/>
    <property type="match status" value="1"/>
</dbReference>
<accession>A0ABQ4EQX1</accession>
<dbReference type="PANTHER" id="PTHR43214">
    <property type="entry name" value="TWO-COMPONENT RESPONSE REGULATOR"/>
    <property type="match status" value="1"/>
</dbReference>
<sequence length="220" mass="23871">MSEPIRLLVVDDEWMVRAMLRTIMQTAPDITVVGEAADGDEAVHQARLHRPDVVLLDIRMPRADGLTATERLAHLTPRPQVVVLTTFDLDEYVHTALRHGAAGFLLKDASAAEMLAAVRSATRGDAMLSPKVTRKLLHRFIDADTGRSEAARRLTVLTSKEREVLVAVGGGLSNTEIATNLHMSGATVKTHVSRILAKLNLTNRVQAAILAHQAGLLSQA</sequence>
<gene>
    <name evidence="8" type="ORF">Pma05_36360</name>
</gene>
<dbReference type="InterPro" id="IPR001789">
    <property type="entry name" value="Sig_transdc_resp-reg_receiver"/>
</dbReference>
<dbReference type="InterPro" id="IPR039420">
    <property type="entry name" value="WalR-like"/>
</dbReference>
<evidence type="ECO:0000256" key="5">
    <source>
        <dbReference type="PROSITE-ProRule" id="PRU00169"/>
    </source>
</evidence>
<evidence type="ECO:0000256" key="1">
    <source>
        <dbReference type="ARBA" id="ARBA00022553"/>
    </source>
</evidence>
<dbReference type="RefSeq" id="WP_275414703.1">
    <property type="nucleotide sequence ID" value="NZ_BAAAZQ010000001.1"/>
</dbReference>
<dbReference type="InterPro" id="IPR000792">
    <property type="entry name" value="Tscrpt_reg_LuxR_C"/>
</dbReference>
<dbReference type="PROSITE" id="PS00622">
    <property type="entry name" value="HTH_LUXR_1"/>
    <property type="match status" value="1"/>
</dbReference>
<dbReference type="PANTHER" id="PTHR43214:SF24">
    <property type="entry name" value="TRANSCRIPTIONAL REGULATORY PROTEIN NARL-RELATED"/>
    <property type="match status" value="1"/>
</dbReference>
<dbReference type="SMART" id="SM00448">
    <property type="entry name" value="REC"/>
    <property type="match status" value="1"/>
</dbReference>
<keyword evidence="4" id="KW-0804">Transcription</keyword>
<keyword evidence="3 8" id="KW-0238">DNA-binding</keyword>
<dbReference type="EMBL" id="BONX01000023">
    <property type="protein sequence ID" value="GIG97063.1"/>
    <property type="molecule type" value="Genomic_DNA"/>
</dbReference>
<proteinExistence type="predicted"/>
<evidence type="ECO:0000313" key="9">
    <source>
        <dbReference type="Proteomes" id="UP000621500"/>
    </source>
</evidence>
<dbReference type="SMART" id="SM00421">
    <property type="entry name" value="HTH_LUXR"/>
    <property type="match status" value="1"/>
</dbReference>
<evidence type="ECO:0000256" key="4">
    <source>
        <dbReference type="ARBA" id="ARBA00023163"/>
    </source>
</evidence>
<evidence type="ECO:0000259" key="6">
    <source>
        <dbReference type="PROSITE" id="PS50043"/>
    </source>
</evidence>
<evidence type="ECO:0000256" key="2">
    <source>
        <dbReference type="ARBA" id="ARBA00023015"/>
    </source>
</evidence>
<dbReference type="Pfam" id="PF00072">
    <property type="entry name" value="Response_reg"/>
    <property type="match status" value="1"/>
</dbReference>
<dbReference type="Proteomes" id="UP000621500">
    <property type="component" value="Unassembled WGS sequence"/>
</dbReference>
<evidence type="ECO:0000259" key="7">
    <source>
        <dbReference type="PROSITE" id="PS50110"/>
    </source>
</evidence>
<dbReference type="GO" id="GO:0003677">
    <property type="term" value="F:DNA binding"/>
    <property type="evidence" value="ECO:0007669"/>
    <property type="project" value="UniProtKB-KW"/>
</dbReference>
<organism evidence="8 9">
    <name type="scientific">Plantactinospora mayteni</name>
    <dbReference type="NCBI Taxonomy" id="566021"/>
    <lineage>
        <taxon>Bacteria</taxon>
        <taxon>Bacillati</taxon>
        <taxon>Actinomycetota</taxon>
        <taxon>Actinomycetes</taxon>
        <taxon>Micromonosporales</taxon>
        <taxon>Micromonosporaceae</taxon>
        <taxon>Plantactinospora</taxon>
    </lineage>
</organism>
<dbReference type="PROSITE" id="PS50110">
    <property type="entry name" value="RESPONSE_REGULATORY"/>
    <property type="match status" value="1"/>
</dbReference>
<dbReference type="InterPro" id="IPR016032">
    <property type="entry name" value="Sig_transdc_resp-reg_C-effctor"/>
</dbReference>
<comment type="caution">
    <text evidence="8">The sequence shown here is derived from an EMBL/GenBank/DDBJ whole genome shotgun (WGS) entry which is preliminary data.</text>
</comment>
<reference evidence="8 9" key="1">
    <citation type="submission" date="2021-01" db="EMBL/GenBank/DDBJ databases">
        <title>Whole genome shotgun sequence of Plantactinospora mayteni NBRC 109088.</title>
        <authorList>
            <person name="Komaki H."/>
            <person name="Tamura T."/>
        </authorList>
    </citation>
    <scope>NUCLEOTIDE SEQUENCE [LARGE SCALE GENOMIC DNA]</scope>
    <source>
        <strain evidence="8 9">NBRC 109088</strain>
    </source>
</reference>